<protein>
    <submittedName>
        <fullName evidence="2">Uncharacterized protein</fullName>
    </submittedName>
</protein>
<sequence length="101" mass="11254">MALSAQLKVLCFFVADSEILLYLYMLSLRAKNKKKAPATKNGKSKEDGEDDNDEDVAAGEKKALSDLETKSRKCMCCGPTVMCKIDRTGNHVHLTFLQRRA</sequence>
<organism evidence="2 3">
    <name type="scientific">Mycena albidolilacea</name>
    <dbReference type="NCBI Taxonomy" id="1033008"/>
    <lineage>
        <taxon>Eukaryota</taxon>
        <taxon>Fungi</taxon>
        <taxon>Dikarya</taxon>
        <taxon>Basidiomycota</taxon>
        <taxon>Agaricomycotina</taxon>
        <taxon>Agaricomycetes</taxon>
        <taxon>Agaricomycetidae</taxon>
        <taxon>Agaricales</taxon>
        <taxon>Marasmiineae</taxon>
        <taxon>Mycenaceae</taxon>
        <taxon>Mycena</taxon>
    </lineage>
</organism>
<keyword evidence="3" id="KW-1185">Reference proteome</keyword>
<name>A0AAD6ZUB1_9AGAR</name>
<reference evidence="2" key="1">
    <citation type="submission" date="2023-03" db="EMBL/GenBank/DDBJ databases">
        <title>Massive genome expansion in bonnet fungi (Mycena s.s.) driven by repeated elements and novel gene families across ecological guilds.</title>
        <authorList>
            <consortium name="Lawrence Berkeley National Laboratory"/>
            <person name="Harder C.B."/>
            <person name="Miyauchi S."/>
            <person name="Viragh M."/>
            <person name="Kuo A."/>
            <person name="Thoen E."/>
            <person name="Andreopoulos B."/>
            <person name="Lu D."/>
            <person name="Skrede I."/>
            <person name="Drula E."/>
            <person name="Henrissat B."/>
            <person name="Morin E."/>
            <person name="Kohler A."/>
            <person name="Barry K."/>
            <person name="LaButti K."/>
            <person name="Morin E."/>
            <person name="Salamov A."/>
            <person name="Lipzen A."/>
            <person name="Mereny Z."/>
            <person name="Hegedus B."/>
            <person name="Baldrian P."/>
            <person name="Stursova M."/>
            <person name="Weitz H."/>
            <person name="Taylor A."/>
            <person name="Grigoriev I.V."/>
            <person name="Nagy L.G."/>
            <person name="Martin F."/>
            <person name="Kauserud H."/>
        </authorList>
    </citation>
    <scope>NUCLEOTIDE SEQUENCE</scope>
    <source>
        <strain evidence="2">CBHHK002</strain>
    </source>
</reference>
<proteinExistence type="predicted"/>
<feature type="compositionally biased region" description="Acidic residues" evidence="1">
    <location>
        <begin position="47"/>
        <end position="57"/>
    </location>
</feature>
<gene>
    <name evidence="2" type="ORF">DFH08DRAFT_812274</name>
</gene>
<evidence type="ECO:0000256" key="1">
    <source>
        <dbReference type="SAM" id="MobiDB-lite"/>
    </source>
</evidence>
<accession>A0AAD6ZUB1</accession>
<dbReference type="EMBL" id="JARIHO010000027">
    <property type="protein sequence ID" value="KAJ7339897.1"/>
    <property type="molecule type" value="Genomic_DNA"/>
</dbReference>
<evidence type="ECO:0000313" key="2">
    <source>
        <dbReference type="EMBL" id="KAJ7339897.1"/>
    </source>
</evidence>
<dbReference type="Proteomes" id="UP001218218">
    <property type="component" value="Unassembled WGS sequence"/>
</dbReference>
<comment type="caution">
    <text evidence="2">The sequence shown here is derived from an EMBL/GenBank/DDBJ whole genome shotgun (WGS) entry which is preliminary data.</text>
</comment>
<feature type="region of interest" description="Disordered" evidence="1">
    <location>
        <begin position="32"/>
        <end position="64"/>
    </location>
</feature>
<dbReference type="AlphaFoldDB" id="A0AAD6ZUB1"/>
<evidence type="ECO:0000313" key="3">
    <source>
        <dbReference type="Proteomes" id="UP001218218"/>
    </source>
</evidence>